<evidence type="ECO:0008006" key="4">
    <source>
        <dbReference type="Google" id="ProtNLM"/>
    </source>
</evidence>
<proteinExistence type="predicted"/>
<evidence type="ECO:0000256" key="1">
    <source>
        <dbReference type="SAM" id="Phobius"/>
    </source>
</evidence>
<protein>
    <recommendedName>
        <fullName evidence="4">DNA topoisomerase IV</fullName>
    </recommendedName>
</protein>
<keyword evidence="1" id="KW-0812">Transmembrane</keyword>
<sequence>MITIVIFAPNYNRMDKLVGFIRTLSYLTFLAALIWAYASLAGQVSYKFDGDGTAMEIVDKNTFFFASVIIFLVANIICVSFLKVLKKIKSSEEGAGIRNKGLKSDVITWVKGFAGILNIMFTTIVFFIGYMNMNELKLDVLSVYIYIGPVLLIFWFFYLVKILSVRRA</sequence>
<comment type="caution">
    <text evidence="2">The sequence shown here is derived from an EMBL/GenBank/DDBJ whole genome shotgun (WGS) entry which is preliminary data.</text>
</comment>
<name>A0A150XSP9_9BACT</name>
<accession>A0A150XSP9</accession>
<organism evidence="2 3">
    <name type="scientific">Roseivirga echinicomitans</name>
    <dbReference type="NCBI Taxonomy" id="296218"/>
    <lineage>
        <taxon>Bacteria</taxon>
        <taxon>Pseudomonadati</taxon>
        <taxon>Bacteroidota</taxon>
        <taxon>Cytophagia</taxon>
        <taxon>Cytophagales</taxon>
        <taxon>Roseivirgaceae</taxon>
        <taxon>Roseivirga</taxon>
    </lineage>
</organism>
<feature type="transmembrane region" description="Helical" evidence="1">
    <location>
        <begin position="143"/>
        <end position="160"/>
    </location>
</feature>
<keyword evidence="1" id="KW-0472">Membrane</keyword>
<feature type="transmembrane region" description="Helical" evidence="1">
    <location>
        <begin position="62"/>
        <end position="85"/>
    </location>
</feature>
<evidence type="ECO:0000313" key="3">
    <source>
        <dbReference type="Proteomes" id="UP000075615"/>
    </source>
</evidence>
<gene>
    <name evidence="2" type="ORF">AWN68_16295</name>
</gene>
<dbReference type="STRING" id="296218.AWN68_16295"/>
<reference evidence="2 3" key="1">
    <citation type="submission" date="2016-01" db="EMBL/GenBank/DDBJ databases">
        <title>Genome sequencing of Roseivirga echinicomitans KMM 6058.</title>
        <authorList>
            <person name="Selvaratnam C."/>
            <person name="Thevarajoo S."/>
            <person name="Goh K.M."/>
            <person name="Ee R."/>
            <person name="Chan K.-G."/>
            <person name="Chong C.S."/>
        </authorList>
    </citation>
    <scope>NUCLEOTIDE SEQUENCE [LARGE SCALE GENOMIC DNA]</scope>
    <source>
        <strain evidence="2 3">KMM 6058</strain>
    </source>
</reference>
<keyword evidence="3" id="KW-1185">Reference proteome</keyword>
<feature type="transmembrane region" description="Helical" evidence="1">
    <location>
        <begin position="106"/>
        <end position="131"/>
    </location>
</feature>
<dbReference type="EMBL" id="LRDB01000005">
    <property type="protein sequence ID" value="KYG81789.1"/>
    <property type="molecule type" value="Genomic_DNA"/>
</dbReference>
<dbReference type="Proteomes" id="UP000075615">
    <property type="component" value="Unassembled WGS sequence"/>
</dbReference>
<keyword evidence="1" id="KW-1133">Transmembrane helix</keyword>
<feature type="transmembrane region" description="Helical" evidence="1">
    <location>
        <begin position="20"/>
        <end position="42"/>
    </location>
</feature>
<evidence type="ECO:0000313" key="2">
    <source>
        <dbReference type="EMBL" id="KYG81789.1"/>
    </source>
</evidence>
<dbReference type="AlphaFoldDB" id="A0A150XSP9"/>